<comment type="caution">
    <text evidence="5">The sequence shown here is derived from an EMBL/GenBank/DDBJ whole genome shotgun (WGS) entry which is preliminary data.</text>
</comment>
<feature type="domain" description="Yeast cell wall synthesis Kre9/Knh1-like N-terminal" evidence="4">
    <location>
        <begin position="26"/>
        <end position="111"/>
    </location>
</feature>
<dbReference type="InterPro" id="IPR018466">
    <property type="entry name" value="Kre9/Knh1-like_N"/>
</dbReference>
<organism evidence="5 6">
    <name type="scientific">Mucor saturninus</name>
    <dbReference type="NCBI Taxonomy" id="64648"/>
    <lineage>
        <taxon>Eukaryota</taxon>
        <taxon>Fungi</taxon>
        <taxon>Fungi incertae sedis</taxon>
        <taxon>Mucoromycota</taxon>
        <taxon>Mucoromycotina</taxon>
        <taxon>Mucoromycetes</taxon>
        <taxon>Mucorales</taxon>
        <taxon>Mucorineae</taxon>
        <taxon>Mucoraceae</taxon>
        <taxon>Mucor</taxon>
    </lineage>
</organism>
<feature type="chain" id="PRO_5034638433" description="Yeast cell wall synthesis Kre9/Knh1-like N-terminal domain-containing protein" evidence="3">
    <location>
        <begin position="19"/>
        <end position="205"/>
    </location>
</feature>
<evidence type="ECO:0000256" key="3">
    <source>
        <dbReference type="SAM" id="SignalP"/>
    </source>
</evidence>
<dbReference type="Proteomes" id="UP000603453">
    <property type="component" value="Unassembled WGS sequence"/>
</dbReference>
<evidence type="ECO:0000256" key="1">
    <source>
        <dbReference type="ARBA" id="ARBA00022729"/>
    </source>
</evidence>
<evidence type="ECO:0000256" key="2">
    <source>
        <dbReference type="SAM" id="MobiDB-lite"/>
    </source>
</evidence>
<keyword evidence="1 3" id="KW-0732">Signal</keyword>
<gene>
    <name evidence="5" type="ORF">INT47_009372</name>
</gene>
<protein>
    <recommendedName>
        <fullName evidence="4">Yeast cell wall synthesis Kre9/Knh1-like N-terminal domain-containing protein</fullName>
    </recommendedName>
</protein>
<name>A0A8H7R636_9FUNG</name>
<evidence type="ECO:0000313" key="5">
    <source>
        <dbReference type="EMBL" id="KAG2204330.1"/>
    </source>
</evidence>
<proteinExistence type="predicted"/>
<keyword evidence="6" id="KW-1185">Reference proteome</keyword>
<dbReference type="Pfam" id="PF10342">
    <property type="entry name" value="Kre9_KNH"/>
    <property type="match status" value="1"/>
</dbReference>
<dbReference type="EMBL" id="JAEPRD010000045">
    <property type="protein sequence ID" value="KAG2204330.1"/>
    <property type="molecule type" value="Genomic_DNA"/>
</dbReference>
<dbReference type="PANTHER" id="PTHR40633:SF1">
    <property type="entry name" value="GPI ANCHORED SERINE-THREONINE RICH PROTEIN (AFU_ORTHOLOGUE AFUA_1G03630)"/>
    <property type="match status" value="1"/>
</dbReference>
<accession>A0A8H7R636</accession>
<evidence type="ECO:0000259" key="4">
    <source>
        <dbReference type="Pfam" id="PF10342"/>
    </source>
</evidence>
<dbReference type="InterPro" id="IPR052982">
    <property type="entry name" value="SRP1/TIP1-like"/>
</dbReference>
<evidence type="ECO:0000313" key="6">
    <source>
        <dbReference type="Proteomes" id="UP000603453"/>
    </source>
</evidence>
<dbReference type="PANTHER" id="PTHR40633">
    <property type="entry name" value="MATRIX PROTEIN, PUTATIVE (AFU_ORTHOLOGUE AFUA_8G05410)-RELATED"/>
    <property type="match status" value="1"/>
</dbReference>
<feature type="signal peptide" evidence="3">
    <location>
        <begin position="1"/>
        <end position="18"/>
    </location>
</feature>
<reference evidence="5" key="1">
    <citation type="submission" date="2020-12" db="EMBL/GenBank/DDBJ databases">
        <title>Metabolic potential, ecology and presence of endohyphal bacteria is reflected in genomic diversity of Mucoromycotina.</title>
        <authorList>
            <person name="Muszewska A."/>
            <person name="Okrasinska A."/>
            <person name="Steczkiewicz K."/>
            <person name="Drgas O."/>
            <person name="Orlowska M."/>
            <person name="Perlinska-Lenart U."/>
            <person name="Aleksandrzak-Piekarczyk T."/>
            <person name="Szatraj K."/>
            <person name="Zielenkiewicz U."/>
            <person name="Pilsyk S."/>
            <person name="Malc E."/>
            <person name="Mieczkowski P."/>
            <person name="Kruszewska J.S."/>
            <person name="Biernat P."/>
            <person name="Pawlowska J."/>
        </authorList>
    </citation>
    <scope>NUCLEOTIDE SEQUENCE</scope>
    <source>
        <strain evidence="5">WA0000017839</strain>
    </source>
</reference>
<sequence>MKSIFAAIFAVAAAVASAQKIVSSRPASNQVIVAGASTQIVWAPVDGVISTIDLRKGDQVALAFLNTVATAVPATTGSYTWNVPADLAAGTDYALSFGSSPNDTYTPFFTIQAATGGAAAPASSAASAPAAAASSSAAVAPAASAAHSGKPSDAASASAAHSGKPAASASASGSAPAASTTSGANKNVAAVGAMAVAGAVAAALL</sequence>
<dbReference type="OrthoDB" id="2260257at2759"/>
<feature type="region of interest" description="Disordered" evidence="2">
    <location>
        <begin position="150"/>
        <end position="179"/>
    </location>
</feature>
<dbReference type="AlphaFoldDB" id="A0A8H7R636"/>